<dbReference type="PANTHER" id="PTHR30055">
    <property type="entry name" value="HTH-TYPE TRANSCRIPTIONAL REGULATOR RUTR"/>
    <property type="match status" value="1"/>
</dbReference>
<dbReference type="PANTHER" id="PTHR30055:SF146">
    <property type="entry name" value="HTH-TYPE TRANSCRIPTIONAL DUAL REGULATOR CECR"/>
    <property type="match status" value="1"/>
</dbReference>
<proteinExistence type="predicted"/>
<gene>
    <name evidence="4" type="ORF">OG398_13875</name>
</gene>
<dbReference type="InterPro" id="IPR009057">
    <property type="entry name" value="Homeodomain-like_sf"/>
</dbReference>
<evidence type="ECO:0000313" key="4">
    <source>
        <dbReference type="EMBL" id="WTW73867.1"/>
    </source>
</evidence>
<organism evidence="4">
    <name type="scientific">Streptomyces sp. NBC_00008</name>
    <dbReference type="NCBI Taxonomy" id="2903610"/>
    <lineage>
        <taxon>Bacteria</taxon>
        <taxon>Bacillati</taxon>
        <taxon>Actinomycetota</taxon>
        <taxon>Actinomycetes</taxon>
        <taxon>Kitasatosporales</taxon>
        <taxon>Streptomycetaceae</taxon>
        <taxon>Streptomyces</taxon>
    </lineage>
</organism>
<dbReference type="AlphaFoldDB" id="A0AAU2W298"/>
<evidence type="ECO:0000256" key="1">
    <source>
        <dbReference type="ARBA" id="ARBA00023125"/>
    </source>
</evidence>
<dbReference type="Pfam" id="PF00440">
    <property type="entry name" value="TetR_N"/>
    <property type="match status" value="1"/>
</dbReference>
<dbReference type="SUPFAM" id="SSF48498">
    <property type="entry name" value="Tetracyclin repressor-like, C-terminal domain"/>
    <property type="match status" value="1"/>
</dbReference>
<dbReference type="Pfam" id="PF14246">
    <property type="entry name" value="TetR_C_7"/>
    <property type="match status" value="1"/>
</dbReference>
<dbReference type="InterPro" id="IPR050109">
    <property type="entry name" value="HTH-type_TetR-like_transc_reg"/>
</dbReference>
<name>A0AAU2W298_9ACTN</name>
<evidence type="ECO:0000256" key="2">
    <source>
        <dbReference type="PROSITE-ProRule" id="PRU00335"/>
    </source>
</evidence>
<dbReference type="PROSITE" id="PS50977">
    <property type="entry name" value="HTH_TETR_2"/>
    <property type="match status" value="1"/>
</dbReference>
<keyword evidence="1 2" id="KW-0238">DNA-binding</keyword>
<dbReference type="InterPro" id="IPR001647">
    <property type="entry name" value="HTH_TetR"/>
</dbReference>
<feature type="domain" description="HTH tetR-type" evidence="3">
    <location>
        <begin position="1"/>
        <end position="37"/>
    </location>
</feature>
<dbReference type="EMBL" id="CP108313">
    <property type="protein sequence ID" value="WTW73867.1"/>
    <property type="molecule type" value="Genomic_DNA"/>
</dbReference>
<dbReference type="InterPro" id="IPR039536">
    <property type="entry name" value="TetR_C_Proteobacteria"/>
</dbReference>
<dbReference type="SUPFAM" id="SSF46689">
    <property type="entry name" value="Homeodomain-like"/>
    <property type="match status" value="1"/>
</dbReference>
<dbReference type="GO" id="GO:0003700">
    <property type="term" value="F:DNA-binding transcription factor activity"/>
    <property type="evidence" value="ECO:0007669"/>
    <property type="project" value="TreeGrafter"/>
</dbReference>
<evidence type="ECO:0000259" key="3">
    <source>
        <dbReference type="PROSITE" id="PS50977"/>
    </source>
</evidence>
<dbReference type="GO" id="GO:0000976">
    <property type="term" value="F:transcription cis-regulatory region binding"/>
    <property type="evidence" value="ECO:0007669"/>
    <property type="project" value="TreeGrafter"/>
</dbReference>
<dbReference type="InterPro" id="IPR036271">
    <property type="entry name" value="Tet_transcr_reg_TetR-rel_C_sf"/>
</dbReference>
<reference evidence="4" key="1">
    <citation type="submission" date="2022-10" db="EMBL/GenBank/DDBJ databases">
        <title>The complete genomes of actinobacterial strains from the NBC collection.</title>
        <authorList>
            <person name="Joergensen T.S."/>
            <person name="Alvarez Arevalo M."/>
            <person name="Sterndorff E.B."/>
            <person name="Faurdal D."/>
            <person name="Vuksanovic O."/>
            <person name="Mourched A.-S."/>
            <person name="Charusanti P."/>
            <person name="Shaw S."/>
            <person name="Blin K."/>
            <person name="Weber T."/>
        </authorList>
    </citation>
    <scope>NUCLEOTIDE SEQUENCE</scope>
    <source>
        <strain evidence="4">NBC_00008</strain>
    </source>
</reference>
<protein>
    <submittedName>
        <fullName evidence="4">TetR/AcrR family transcriptional regulator</fullName>
    </submittedName>
</protein>
<sequence>MEAIAAEAGVSTRTIYNHFDGKDHLFSDVVHHSAAQVADAFVATVHEQVTGTDPRADLLALGRAFVGQRTQFPEHFAMIQQIMAEVQHFPAAVIDTWQQAGPLRVQHEVARQLEQLAEAGLLRIEDPALATLHFIALVSSEITIRPHGSPSLSPARMRECVTRAVDTFLYGYGAARGTE</sequence>
<dbReference type="Gene3D" id="1.10.357.10">
    <property type="entry name" value="Tetracycline Repressor, domain 2"/>
    <property type="match status" value="1"/>
</dbReference>
<accession>A0AAU2W298</accession>
<comment type="caution">
    <text evidence="2">Lacks conserved residue(s) required for the propagation of feature annotation.</text>
</comment>